<dbReference type="Gene3D" id="1.10.40.30">
    <property type="entry name" value="Fumarase/aspartase (C-terminal domain)"/>
    <property type="match status" value="1"/>
</dbReference>
<evidence type="ECO:0000256" key="6">
    <source>
        <dbReference type="HAMAP-Rule" id="MF_00006"/>
    </source>
</evidence>
<name>I8UKE9_9BACL</name>
<comment type="caution">
    <text evidence="9">The sequence shown here is derived from an EMBL/GenBank/DDBJ whole genome shotgun (WGS) entry which is preliminary data.</text>
</comment>
<evidence type="ECO:0000256" key="5">
    <source>
        <dbReference type="ARBA" id="ARBA00023239"/>
    </source>
</evidence>
<dbReference type="Proteomes" id="UP000004080">
    <property type="component" value="Unassembled WGS sequence"/>
</dbReference>
<dbReference type="NCBIfam" id="TIGR00838">
    <property type="entry name" value="argH"/>
    <property type="match status" value="1"/>
</dbReference>
<dbReference type="PRINTS" id="PR00149">
    <property type="entry name" value="FUMRATELYASE"/>
</dbReference>
<evidence type="ECO:0000256" key="4">
    <source>
        <dbReference type="ARBA" id="ARBA00022605"/>
    </source>
</evidence>
<dbReference type="STRING" id="1196324.A374_00749"/>
<keyword evidence="5 6" id="KW-0456">Lyase</keyword>
<dbReference type="PANTHER" id="PTHR43814">
    <property type="entry name" value="ARGININOSUCCINATE LYASE"/>
    <property type="match status" value="1"/>
</dbReference>
<dbReference type="CDD" id="cd01359">
    <property type="entry name" value="Argininosuccinate_lyase"/>
    <property type="match status" value="1"/>
</dbReference>
<comment type="similarity">
    <text evidence="6">Belongs to the lyase 1 family. Argininosuccinate lyase subfamily.</text>
</comment>
<accession>I8UKE9</accession>
<dbReference type="PATRIC" id="fig|1196324.3.peg.147"/>
<dbReference type="Gene3D" id="1.20.200.10">
    <property type="entry name" value="Fumarase/aspartase (Central domain)"/>
    <property type="match status" value="1"/>
</dbReference>
<dbReference type="PRINTS" id="PR00145">
    <property type="entry name" value="ARGSUCLYASE"/>
</dbReference>
<feature type="domain" description="Fumarate lyase N-terminal" evidence="7">
    <location>
        <begin position="47"/>
        <end position="306"/>
    </location>
</feature>
<dbReference type="InterPro" id="IPR024083">
    <property type="entry name" value="Fumarase/histidase_N"/>
</dbReference>
<dbReference type="Pfam" id="PF14698">
    <property type="entry name" value="ASL_C2"/>
    <property type="match status" value="1"/>
</dbReference>
<evidence type="ECO:0000259" key="8">
    <source>
        <dbReference type="Pfam" id="PF14698"/>
    </source>
</evidence>
<keyword evidence="10" id="KW-1185">Reference proteome</keyword>
<dbReference type="HAMAP" id="MF_00006">
    <property type="entry name" value="Arg_succ_lyase"/>
    <property type="match status" value="1"/>
</dbReference>
<dbReference type="GO" id="GO:0042450">
    <property type="term" value="P:L-arginine biosynthetic process via ornithine"/>
    <property type="evidence" value="ECO:0007669"/>
    <property type="project" value="UniProtKB-UniRule"/>
</dbReference>
<dbReference type="PANTHER" id="PTHR43814:SF1">
    <property type="entry name" value="ARGININOSUCCINATE LYASE"/>
    <property type="match status" value="1"/>
</dbReference>
<dbReference type="Gene3D" id="1.10.275.10">
    <property type="entry name" value="Fumarase/aspartase (N-terminal domain)"/>
    <property type="match status" value="1"/>
</dbReference>
<keyword evidence="4 6" id="KW-0028">Amino-acid biosynthesis</keyword>
<dbReference type="AlphaFoldDB" id="I8UKE9"/>
<evidence type="ECO:0000256" key="1">
    <source>
        <dbReference type="ARBA" id="ARBA00004941"/>
    </source>
</evidence>
<dbReference type="EMBL" id="AKKV01000006">
    <property type="protein sequence ID" value="EIT87355.1"/>
    <property type="molecule type" value="Genomic_DNA"/>
</dbReference>
<evidence type="ECO:0000313" key="10">
    <source>
        <dbReference type="Proteomes" id="UP000004080"/>
    </source>
</evidence>
<dbReference type="InterPro" id="IPR009049">
    <property type="entry name" value="Argininosuccinate_lyase"/>
</dbReference>
<dbReference type="GO" id="GO:0004056">
    <property type="term" value="F:argininosuccinate lyase activity"/>
    <property type="evidence" value="ECO:0007669"/>
    <property type="project" value="UniProtKB-UniRule"/>
</dbReference>
<dbReference type="InterPro" id="IPR008948">
    <property type="entry name" value="L-Aspartase-like"/>
</dbReference>
<proteinExistence type="inferred from homology"/>
<dbReference type="GO" id="GO:0005829">
    <property type="term" value="C:cytosol"/>
    <property type="evidence" value="ECO:0007669"/>
    <property type="project" value="TreeGrafter"/>
</dbReference>
<dbReference type="InterPro" id="IPR022761">
    <property type="entry name" value="Fumarate_lyase_N"/>
</dbReference>
<feature type="domain" description="Argininosuccinate lyase C-terminal" evidence="8">
    <location>
        <begin position="371"/>
        <end position="421"/>
    </location>
</feature>
<reference evidence="9 10" key="1">
    <citation type="journal article" date="2012" name="J. Bacteriol.">
        <title>Genome of Bacillus macauensis ZFHKF-1, a Long-Chain-Forming Bacterium.</title>
        <authorList>
            <person name="Cai L."/>
            <person name="Zhang T."/>
        </authorList>
    </citation>
    <scope>NUCLEOTIDE SEQUENCE [LARGE SCALE GENOMIC DNA]</scope>
    <source>
        <strain evidence="9 10">ZFHKF-1</strain>
    </source>
</reference>
<evidence type="ECO:0000313" key="9">
    <source>
        <dbReference type="EMBL" id="EIT87355.1"/>
    </source>
</evidence>
<protein>
    <recommendedName>
        <fullName evidence="2 6">Argininosuccinate lyase</fullName>
        <shortName evidence="6">ASAL</shortName>
        <ecNumber evidence="2 6">4.3.2.1</ecNumber>
    </recommendedName>
    <alternativeName>
        <fullName evidence="6">Arginosuccinase</fullName>
    </alternativeName>
</protein>
<dbReference type="RefSeq" id="WP_007200256.1">
    <property type="nucleotide sequence ID" value="NZ_AKKV01000006.1"/>
</dbReference>
<dbReference type="UniPathway" id="UPA00068">
    <property type="reaction ID" value="UER00114"/>
</dbReference>
<comment type="pathway">
    <text evidence="1 6">Amino-acid biosynthesis; L-arginine biosynthesis; L-arginine from L-ornithine and carbamoyl phosphate: step 3/3.</text>
</comment>
<sequence>MSDDAFIQDEGTTFPGKTYREELLSHVFSLQRDYLLQAMLTVHQAHVIMLEETGIIVTKEAAAMLQGLASIQQLEGSQFCYDPAFEDLFFLIDHKLAEEIGSDTAGNLHIGRSRNDLGVTMYRIVLRDHLLQLVTEIVRLKEALWMQAKKHVDTVMTAYTHTQPAQPTTFGHYVTAIYDVLERDLNRVKAAYHTVNSSPLGAAALATTSFPINRERTCALLGFEALVENSYDAIAGADYLVETATALQSLMINIGRWVQDFLCFVTRERGAITVADPYVQISSIMPQKRNPVSLEHARSLASGAVGAAQTVLQMIHNTPFGDIVDTEDDLQPYLYDSFSKATRVLRLLTAVIRTMTVNKATLANSAKEACITITELADILTANDHVPLRQAHAAASLVAKHCTMQKKELADLQVSEVNTLLSAYLPKGITAAQWETICSPAHFIFRRTVRGGPHPQEVERMLKTREEQHKHQQQWLQTEQQRLKTAAAVRQAAANRLVTP</sequence>
<comment type="subcellular location">
    <subcellularLocation>
        <location evidence="6">Cytoplasm</location>
    </subcellularLocation>
</comment>
<keyword evidence="3 6" id="KW-0055">Arginine biosynthesis</keyword>
<evidence type="ECO:0000256" key="3">
    <source>
        <dbReference type="ARBA" id="ARBA00022571"/>
    </source>
</evidence>
<dbReference type="EC" id="4.3.2.1" evidence="2 6"/>
<dbReference type="Pfam" id="PF00206">
    <property type="entry name" value="Lyase_1"/>
    <property type="match status" value="1"/>
</dbReference>
<evidence type="ECO:0000259" key="7">
    <source>
        <dbReference type="Pfam" id="PF00206"/>
    </source>
</evidence>
<evidence type="ECO:0000256" key="2">
    <source>
        <dbReference type="ARBA" id="ARBA00012338"/>
    </source>
</evidence>
<gene>
    <name evidence="6" type="primary">argH</name>
    <name evidence="9" type="ORF">A374_00749</name>
</gene>
<dbReference type="SUPFAM" id="SSF48557">
    <property type="entry name" value="L-aspartase-like"/>
    <property type="match status" value="1"/>
</dbReference>
<organism evidence="9 10">
    <name type="scientific">Fictibacillus macauensis ZFHKF-1</name>
    <dbReference type="NCBI Taxonomy" id="1196324"/>
    <lineage>
        <taxon>Bacteria</taxon>
        <taxon>Bacillati</taxon>
        <taxon>Bacillota</taxon>
        <taxon>Bacilli</taxon>
        <taxon>Bacillales</taxon>
        <taxon>Fictibacillaceae</taxon>
        <taxon>Fictibacillus</taxon>
    </lineage>
</organism>
<dbReference type="InterPro" id="IPR029419">
    <property type="entry name" value="Arg_succ_lyase_C"/>
</dbReference>
<comment type="catalytic activity">
    <reaction evidence="6">
        <text>2-(N(omega)-L-arginino)succinate = fumarate + L-arginine</text>
        <dbReference type="Rhea" id="RHEA:24020"/>
        <dbReference type="ChEBI" id="CHEBI:29806"/>
        <dbReference type="ChEBI" id="CHEBI:32682"/>
        <dbReference type="ChEBI" id="CHEBI:57472"/>
        <dbReference type="EC" id="4.3.2.1"/>
    </reaction>
</comment>
<keyword evidence="6" id="KW-0963">Cytoplasm</keyword>
<dbReference type="eggNOG" id="COG0165">
    <property type="taxonomic scope" value="Bacteria"/>
</dbReference>
<dbReference type="InterPro" id="IPR000362">
    <property type="entry name" value="Fumarate_lyase_fam"/>
</dbReference>